<evidence type="ECO:0000259" key="2">
    <source>
        <dbReference type="Pfam" id="PF00561"/>
    </source>
</evidence>
<dbReference type="AlphaFoldDB" id="A0A382PA09"/>
<dbReference type="Pfam" id="PF00561">
    <property type="entry name" value="Abhydrolase_1"/>
    <property type="match status" value="1"/>
</dbReference>
<proteinExistence type="predicted"/>
<dbReference type="GO" id="GO:0016787">
    <property type="term" value="F:hydrolase activity"/>
    <property type="evidence" value="ECO:0007669"/>
    <property type="project" value="UniProtKB-KW"/>
</dbReference>
<organism evidence="3">
    <name type="scientific">marine metagenome</name>
    <dbReference type="NCBI Taxonomy" id="408172"/>
    <lineage>
        <taxon>unclassified sequences</taxon>
        <taxon>metagenomes</taxon>
        <taxon>ecological metagenomes</taxon>
    </lineage>
</organism>
<feature type="non-terminal residue" evidence="3">
    <location>
        <position position="181"/>
    </location>
</feature>
<evidence type="ECO:0000256" key="1">
    <source>
        <dbReference type="ARBA" id="ARBA00022801"/>
    </source>
</evidence>
<dbReference type="SUPFAM" id="SSF53474">
    <property type="entry name" value="alpha/beta-Hydrolases"/>
    <property type="match status" value="1"/>
</dbReference>
<reference evidence="3" key="1">
    <citation type="submission" date="2018-05" db="EMBL/GenBank/DDBJ databases">
        <authorList>
            <person name="Lanie J.A."/>
            <person name="Ng W.-L."/>
            <person name="Kazmierczak K.M."/>
            <person name="Andrzejewski T.M."/>
            <person name="Davidsen T.M."/>
            <person name="Wayne K.J."/>
            <person name="Tettelin H."/>
            <person name="Glass J.I."/>
            <person name="Rusch D."/>
            <person name="Podicherti R."/>
            <person name="Tsui H.-C.T."/>
            <person name="Winkler M.E."/>
        </authorList>
    </citation>
    <scope>NUCLEOTIDE SEQUENCE</scope>
</reference>
<dbReference type="InterPro" id="IPR029058">
    <property type="entry name" value="AB_hydrolase_fold"/>
</dbReference>
<gene>
    <name evidence="3" type="ORF">METZ01_LOCUS322279</name>
</gene>
<dbReference type="PANTHER" id="PTHR43329">
    <property type="entry name" value="EPOXIDE HYDROLASE"/>
    <property type="match status" value="1"/>
</dbReference>
<keyword evidence="1" id="KW-0378">Hydrolase</keyword>
<dbReference type="Gene3D" id="3.40.50.1820">
    <property type="entry name" value="alpha/beta hydrolase"/>
    <property type="match status" value="1"/>
</dbReference>
<dbReference type="InterPro" id="IPR000073">
    <property type="entry name" value="AB_hydrolase_1"/>
</dbReference>
<accession>A0A382PA09</accession>
<name>A0A382PA09_9ZZZZ</name>
<protein>
    <recommendedName>
        <fullName evidence="2">AB hydrolase-1 domain-containing protein</fullName>
    </recommendedName>
</protein>
<dbReference type="InterPro" id="IPR000639">
    <property type="entry name" value="Epox_hydrolase-like"/>
</dbReference>
<dbReference type="EMBL" id="UINC01105469">
    <property type="protein sequence ID" value="SVC69425.1"/>
    <property type="molecule type" value="Genomic_DNA"/>
</dbReference>
<dbReference type="PRINTS" id="PR00412">
    <property type="entry name" value="EPOXHYDRLASE"/>
</dbReference>
<evidence type="ECO:0000313" key="3">
    <source>
        <dbReference type="EMBL" id="SVC69425.1"/>
    </source>
</evidence>
<sequence length="181" mass="20371">MQVHQTEQPAAHFAAIESHTLQLGSHQCHFLACGPKTGPLIFFVHGWPELSRSWRHQLPVFGALGFRAVAPDMRGYGNSSVYRKHSDYAQEKVVGDLCDLQDALGGQPAVWVGHDWGSPSVWNLASHHPDRCIAVASLCVPYASLERGLDHCLSHVDRTIYPQQTFPAGQWEYMRFYEENF</sequence>
<feature type="domain" description="AB hydrolase-1" evidence="2">
    <location>
        <begin position="39"/>
        <end position="140"/>
    </location>
</feature>